<feature type="binding site" evidence="5 8">
    <location>
        <begin position="157"/>
        <end position="159"/>
    </location>
    <ligand>
        <name>substrate</name>
    </ligand>
</feature>
<comment type="pathway">
    <text evidence="1 5 6">Protein modification; protein lipoylation via endogenous pathway; protein N(6)-(lipoyl)lysine from octanoyl-[acyl-carrier-protein]: step 1/2.</text>
</comment>
<name>A0A9W6GPC1_9FUSO</name>
<proteinExistence type="inferred from homology"/>
<dbReference type="PROSITE" id="PS01313">
    <property type="entry name" value="LIPB"/>
    <property type="match status" value="1"/>
</dbReference>
<dbReference type="EMBL" id="BSDY01000027">
    <property type="protein sequence ID" value="GLI57880.1"/>
    <property type="molecule type" value="Genomic_DNA"/>
</dbReference>
<reference evidence="11" key="1">
    <citation type="submission" date="2022-12" db="EMBL/GenBank/DDBJ databases">
        <title>Reference genome sequencing for broad-spectrum identification of bacterial and archaeal isolates by mass spectrometry.</title>
        <authorList>
            <person name="Sekiguchi Y."/>
            <person name="Tourlousse D.M."/>
        </authorList>
    </citation>
    <scope>NUCLEOTIDE SEQUENCE</scope>
    <source>
        <strain evidence="11">10succ1</strain>
    </source>
</reference>
<evidence type="ECO:0000256" key="1">
    <source>
        <dbReference type="ARBA" id="ARBA00004821"/>
    </source>
</evidence>
<feature type="active site" description="Acyl-thioester intermediate" evidence="5 7">
    <location>
        <position position="175"/>
    </location>
</feature>
<dbReference type="PANTHER" id="PTHR10993">
    <property type="entry name" value="OCTANOYLTRANSFERASE"/>
    <property type="match status" value="1"/>
</dbReference>
<accession>A0A9W6GPC1</accession>
<evidence type="ECO:0000259" key="10">
    <source>
        <dbReference type="PROSITE" id="PS51733"/>
    </source>
</evidence>
<dbReference type="PROSITE" id="PS51733">
    <property type="entry name" value="BPL_LPL_CATALYTIC"/>
    <property type="match status" value="1"/>
</dbReference>
<evidence type="ECO:0000256" key="6">
    <source>
        <dbReference type="PIRNR" id="PIRNR016262"/>
    </source>
</evidence>
<gene>
    <name evidence="5 11" type="primary">lipB</name>
    <name evidence="11" type="ORF">PM10SUCC1_33940</name>
</gene>
<evidence type="ECO:0000256" key="4">
    <source>
        <dbReference type="ARBA" id="ARBA00024732"/>
    </source>
</evidence>
<keyword evidence="2 5" id="KW-0808">Transferase</keyword>
<dbReference type="InterPro" id="IPR000544">
    <property type="entry name" value="Octanoyltransferase"/>
</dbReference>
<comment type="catalytic activity">
    <reaction evidence="5 6">
        <text>octanoyl-[ACP] + L-lysyl-[protein] = N(6)-octanoyl-L-lysyl-[protein] + holo-[ACP] + H(+)</text>
        <dbReference type="Rhea" id="RHEA:17665"/>
        <dbReference type="Rhea" id="RHEA-COMP:9636"/>
        <dbReference type="Rhea" id="RHEA-COMP:9685"/>
        <dbReference type="Rhea" id="RHEA-COMP:9752"/>
        <dbReference type="Rhea" id="RHEA-COMP:9928"/>
        <dbReference type="ChEBI" id="CHEBI:15378"/>
        <dbReference type="ChEBI" id="CHEBI:29969"/>
        <dbReference type="ChEBI" id="CHEBI:64479"/>
        <dbReference type="ChEBI" id="CHEBI:78463"/>
        <dbReference type="ChEBI" id="CHEBI:78809"/>
        <dbReference type="EC" id="2.3.1.181"/>
    </reaction>
</comment>
<evidence type="ECO:0000256" key="9">
    <source>
        <dbReference type="PIRSR" id="PIRSR016262-3"/>
    </source>
</evidence>
<dbReference type="Proteomes" id="UP001144471">
    <property type="component" value="Unassembled WGS sequence"/>
</dbReference>
<dbReference type="InterPro" id="IPR020605">
    <property type="entry name" value="Octanoyltransferase_CS"/>
</dbReference>
<keyword evidence="5" id="KW-0963">Cytoplasm</keyword>
<dbReference type="Pfam" id="PF21948">
    <property type="entry name" value="LplA-B_cat"/>
    <property type="match status" value="1"/>
</dbReference>
<evidence type="ECO:0000256" key="2">
    <source>
        <dbReference type="ARBA" id="ARBA00022679"/>
    </source>
</evidence>
<organism evidence="11 12">
    <name type="scientific">Propionigenium maris DSM 9537</name>
    <dbReference type="NCBI Taxonomy" id="1123000"/>
    <lineage>
        <taxon>Bacteria</taxon>
        <taxon>Fusobacteriati</taxon>
        <taxon>Fusobacteriota</taxon>
        <taxon>Fusobacteriia</taxon>
        <taxon>Fusobacteriales</taxon>
        <taxon>Fusobacteriaceae</taxon>
        <taxon>Propionigenium</taxon>
    </lineage>
</organism>
<comment type="subcellular location">
    <subcellularLocation>
        <location evidence="5">Cytoplasm</location>
    </subcellularLocation>
</comment>
<dbReference type="RefSeq" id="WP_281837555.1">
    <property type="nucleotide sequence ID" value="NZ_BSDY01000027.1"/>
</dbReference>
<dbReference type="Gene3D" id="3.30.930.10">
    <property type="entry name" value="Bira Bifunctional Protein, Domain 2"/>
    <property type="match status" value="1"/>
</dbReference>
<comment type="function">
    <text evidence="4 5 6">Catalyzes the transfer of endogenously produced octanoic acid from octanoyl-acyl-carrier-protein onto the lipoyl domains of lipoate-dependent enzymes. Lipoyl-ACP can also act as a substrate although octanoyl-ACP is likely to be the physiological substrate.</text>
</comment>
<dbReference type="CDD" id="cd16444">
    <property type="entry name" value="LipB"/>
    <property type="match status" value="1"/>
</dbReference>
<evidence type="ECO:0000313" key="11">
    <source>
        <dbReference type="EMBL" id="GLI57880.1"/>
    </source>
</evidence>
<evidence type="ECO:0000256" key="3">
    <source>
        <dbReference type="ARBA" id="ARBA00023315"/>
    </source>
</evidence>
<dbReference type="NCBIfam" id="TIGR00214">
    <property type="entry name" value="lipB"/>
    <property type="match status" value="1"/>
</dbReference>
<keyword evidence="12" id="KW-1185">Reference proteome</keyword>
<dbReference type="HAMAP" id="MF_00013">
    <property type="entry name" value="LipB"/>
    <property type="match status" value="1"/>
</dbReference>
<comment type="miscellaneous">
    <text evidence="5">In the reaction, the free carboxyl group of octanoic acid is attached via an amide linkage to the epsilon-amino group of a specific lysine residue of lipoyl domains of lipoate-dependent enzymes.</text>
</comment>
<dbReference type="PANTHER" id="PTHR10993:SF7">
    <property type="entry name" value="LIPOYLTRANSFERASE 2, MITOCHONDRIAL-RELATED"/>
    <property type="match status" value="1"/>
</dbReference>
<dbReference type="PIRSF" id="PIRSF016262">
    <property type="entry name" value="LPLase"/>
    <property type="match status" value="1"/>
</dbReference>
<evidence type="ECO:0000256" key="7">
    <source>
        <dbReference type="PIRSR" id="PIRSR016262-1"/>
    </source>
</evidence>
<feature type="domain" description="BPL/LPL catalytic" evidence="10">
    <location>
        <begin position="32"/>
        <end position="213"/>
    </location>
</feature>
<feature type="site" description="Lowers pKa of active site Cys" evidence="5 9">
    <location>
        <position position="141"/>
    </location>
</feature>
<protein>
    <recommendedName>
        <fullName evidence="5 6">Octanoyltransferase</fullName>
        <ecNumber evidence="5 6">2.3.1.181</ecNumber>
    </recommendedName>
    <alternativeName>
        <fullName evidence="5">Lipoate-protein ligase B</fullName>
    </alternativeName>
    <alternativeName>
        <fullName evidence="5">Lipoyl/octanoyl transferase</fullName>
    </alternativeName>
    <alternativeName>
        <fullName evidence="5">Octanoyl-[acyl-carrier-protein]-protein N-octanoyltransferase</fullName>
    </alternativeName>
</protein>
<evidence type="ECO:0000256" key="8">
    <source>
        <dbReference type="PIRSR" id="PIRSR016262-2"/>
    </source>
</evidence>
<dbReference type="SUPFAM" id="SSF55681">
    <property type="entry name" value="Class II aaRS and biotin synthetases"/>
    <property type="match status" value="1"/>
</dbReference>
<dbReference type="EC" id="2.3.1.181" evidence="5 6"/>
<feature type="binding site" evidence="5 8">
    <location>
        <begin position="77"/>
        <end position="84"/>
    </location>
    <ligand>
        <name>substrate</name>
    </ligand>
</feature>
<comment type="caution">
    <text evidence="11">The sequence shown here is derived from an EMBL/GenBank/DDBJ whole genome shotgun (WGS) entry which is preliminary data.</text>
</comment>
<keyword evidence="3 5" id="KW-0012">Acyltransferase</keyword>
<comment type="similarity">
    <text evidence="5 6">Belongs to the LipB family.</text>
</comment>
<sequence length="214" mass="24261">MKKVEVVDTGRVSYMTSYNMQLEYHEELRENPELPGRIIITEPNPTITKGIRGEESEIFIPPSEREARGIEVVDVRRGGRVTFHGPGQLVIYPLLNLSHFKKSIKWYIESLENVVMDTLKEIGVEAHKRDGIVGIFSKNGKICAVGIEVKRWRTLHGIAINHEVDLDYFKGINPCGIGELGVSSIRNEGVTISRERIVEVFKEKFSRVFNVGLN</sequence>
<dbReference type="AlphaFoldDB" id="A0A9W6GPC1"/>
<dbReference type="InterPro" id="IPR004143">
    <property type="entry name" value="BPL_LPL_catalytic"/>
</dbReference>
<dbReference type="GO" id="GO:0009249">
    <property type="term" value="P:protein lipoylation"/>
    <property type="evidence" value="ECO:0007669"/>
    <property type="project" value="InterPro"/>
</dbReference>
<evidence type="ECO:0000256" key="5">
    <source>
        <dbReference type="HAMAP-Rule" id="MF_00013"/>
    </source>
</evidence>
<dbReference type="InterPro" id="IPR045864">
    <property type="entry name" value="aa-tRNA-synth_II/BPL/LPL"/>
</dbReference>
<feature type="binding site" evidence="5 8">
    <location>
        <begin position="144"/>
        <end position="146"/>
    </location>
    <ligand>
        <name>substrate</name>
    </ligand>
</feature>
<dbReference type="GO" id="GO:0033819">
    <property type="term" value="F:lipoyl(octanoyl) transferase activity"/>
    <property type="evidence" value="ECO:0007669"/>
    <property type="project" value="UniProtKB-EC"/>
</dbReference>
<dbReference type="GO" id="GO:0005737">
    <property type="term" value="C:cytoplasm"/>
    <property type="evidence" value="ECO:0007669"/>
    <property type="project" value="UniProtKB-SubCell"/>
</dbReference>
<evidence type="ECO:0000313" key="12">
    <source>
        <dbReference type="Proteomes" id="UP001144471"/>
    </source>
</evidence>